<dbReference type="Proteomes" id="UP001341840">
    <property type="component" value="Unassembled WGS sequence"/>
</dbReference>
<sequence length="122" mass="13644">MKASKLQLTTNNRPIAQENDVDNCSSGEFKWHPSIARTSTGNGDGNCTSSENYSCDTTSSSSSFSSPFFFLFRVSPPQFSLLRWVGVCEMGMARTLMSLHILLTVFLTFMVNRDLIKKLEMV</sequence>
<protein>
    <submittedName>
        <fullName evidence="2">Uncharacterized protein</fullName>
    </submittedName>
</protein>
<keyword evidence="1" id="KW-1133">Transmembrane helix</keyword>
<proteinExistence type="predicted"/>
<feature type="transmembrane region" description="Helical" evidence="1">
    <location>
        <begin position="91"/>
        <end position="111"/>
    </location>
</feature>
<evidence type="ECO:0000256" key="1">
    <source>
        <dbReference type="SAM" id="Phobius"/>
    </source>
</evidence>
<gene>
    <name evidence="2" type="ORF">PIB30_024587</name>
</gene>
<keyword evidence="3" id="KW-1185">Reference proteome</keyword>
<evidence type="ECO:0000313" key="3">
    <source>
        <dbReference type="Proteomes" id="UP001341840"/>
    </source>
</evidence>
<name>A0ABU6U986_9FABA</name>
<dbReference type="EMBL" id="JASCZI010120917">
    <property type="protein sequence ID" value="MED6157581.1"/>
    <property type="molecule type" value="Genomic_DNA"/>
</dbReference>
<evidence type="ECO:0000313" key="2">
    <source>
        <dbReference type="EMBL" id="MED6157581.1"/>
    </source>
</evidence>
<keyword evidence="1" id="KW-0812">Transmembrane</keyword>
<reference evidence="2 3" key="1">
    <citation type="journal article" date="2023" name="Plants (Basel)">
        <title>Bridging the Gap: Combining Genomics and Transcriptomics Approaches to Understand Stylosanthes scabra, an Orphan Legume from the Brazilian Caatinga.</title>
        <authorList>
            <person name="Ferreira-Neto J.R.C."/>
            <person name="da Silva M.D."/>
            <person name="Binneck E."/>
            <person name="de Melo N.F."/>
            <person name="da Silva R.H."/>
            <person name="de Melo A.L.T.M."/>
            <person name="Pandolfi V."/>
            <person name="Bustamante F.O."/>
            <person name="Brasileiro-Vidal A.C."/>
            <person name="Benko-Iseppon A.M."/>
        </authorList>
    </citation>
    <scope>NUCLEOTIDE SEQUENCE [LARGE SCALE GENOMIC DNA]</scope>
    <source>
        <tissue evidence="2">Leaves</tissue>
    </source>
</reference>
<comment type="caution">
    <text evidence="2">The sequence shown here is derived from an EMBL/GenBank/DDBJ whole genome shotgun (WGS) entry which is preliminary data.</text>
</comment>
<accession>A0ABU6U986</accession>
<organism evidence="2 3">
    <name type="scientific">Stylosanthes scabra</name>
    <dbReference type="NCBI Taxonomy" id="79078"/>
    <lineage>
        <taxon>Eukaryota</taxon>
        <taxon>Viridiplantae</taxon>
        <taxon>Streptophyta</taxon>
        <taxon>Embryophyta</taxon>
        <taxon>Tracheophyta</taxon>
        <taxon>Spermatophyta</taxon>
        <taxon>Magnoliopsida</taxon>
        <taxon>eudicotyledons</taxon>
        <taxon>Gunneridae</taxon>
        <taxon>Pentapetalae</taxon>
        <taxon>rosids</taxon>
        <taxon>fabids</taxon>
        <taxon>Fabales</taxon>
        <taxon>Fabaceae</taxon>
        <taxon>Papilionoideae</taxon>
        <taxon>50 kb inversion clade</taxon>
        <taxon>dalbergioids sensu lato</taxon>
        <taxon>Dalbergieae</taxon>
        <taxon>Pterocarpus clade</taxon>
        <taxon>Stylosanthes</taxon>
    </lineage>
</organism>
<keyword evidence="1" id="KW-0472">Membrane</keyword>